<comment type="caution">
    <text evidence="2">The sequence shown here is derived from an EMBL/GenBank/DDBJ whole genome shotgun (WGS) entry which is preliminary data.</text>
</comment>
<keyword evidence="3" id="KW-1185">Reference proteome</keyword>
<evidence type="ECO:0000259" key="1">
    <source>
        <dbReference type="PROSITE" id="PS50914"/>
    </source>
</evidence>
<sequence length="225" mass="24557">MKTNTELQNDVMAEFQWDSNLRSVASQIGVAAKDGVITLSGLVDTYSKKIAAERAAQRVQGVRVVASDIEVKIPSSLKKTDTEIAGAIRDALRWNTLVDEGKMAIKVEDGWVTMSGEVEWAFQRLSAEESIENLMGVKGVTNLIGLKTKRIDTQEIKREIAAAFHRSATVDSSAVKLDAQGSRLTLTGTVRSYAEKKEAERIAWSSPGVLTVDNRIGIDSEVFAD</sequence>
<dbReference type="PANTHER" id="PTHR34606">
    <property type="entry name" value="BON DOMAIN-CONTAINING PROTEIN"/>
    <property type="match status" value="1"/>
</dbReference>
<organism evidence="2 3">
    <name type="scientific">Chryseolinea lacunae</name>
    <dbReference type="NCBI Taxonomy" id="2801331"/>
    <lineage>
        <taxon>Bacteria</taxon>
        <taxon>Pseudomonadati</taxon>
        <taxon>Bacteroidota</taxon>
        <taxon>Cytophagia</taxon>
        <taxon>Cytophagales</taxon>
        <taxon>Fulvivirgaceae</taxon>
        <taxon>Chryseolinea</taxon>
    </lineage>
</organism>
<dbReference type="RefSeq" id="WP_202008398.1">
    <property type="nucleotide sequence ID" value="NZ_JAERRB010000002.1"/>
</dbReference>
<dbReference type="PANTHER" id="PTHR34606:SF4">
    <property type="entry name" value="OUTER MEMBRANE LIPOPROTEIN DOLP"/>
    <property type="match status" value="1"/>
</dbReference>
<gene>
    <name evidence="2" type="ORF">JI741_07375</name>
</gene>
<evidence type="ECO:0000313" key="3">
    <source>
        <dbReference type="Proteomes" id="UP000613030"/>
    </source>
</evidence>
<proteinExistence type="predicted"/>
<evidence type="ECO:0000313" key="2">
    <source>
        <dbReference type="EMBL" id="MBL0741035.1"/>
    </source>
</evidence>
<feature type="domain" description="BON" evidence="1">
    <location>
        <begin position="80"/>
        <end position="148"/>
    </location>
</feature>
<feature type="domain" description="BON" evidence="1">
    <location>
        <begin position="152"/>
        <end position="220"/>
    </location>
</feature>
<protein>
    <submittedName>
        <fullName evidence="2">BON domain-containing protein</fullName>
    </submittedName>
</protein>
<feature type="domain" description="BON" evidence="1">
    <location>
        <begin position="3"/>
        <end position="73"/>
    </location>
</feature>
<dbReference type="PROSITE" id="PS50914">
    <property type="entry name" value="BON"/>
    <property type="match status" value="3"/>
</dbReference>
<reference evidence="2 3" key="1">
    <citation type="submission" date="2021-01" db="EMBL/GenBank/DDBJ databases">
        <title>Chryseolinea sp. Jin1 Genome sequencing and assembly.</title>
        <authorList>
            <person name="Kim I."/>
        </authorList>
    </citation>
    <scope>NUCLEOTIDE SEQUENCE [LARGE SCALE GENOMIC DNA]</scope>
    <source>
        <strain evidence="2 3">Jin1</strain>
    </source>
</reference>
<name>A0ABS1KNX5_9BACT</name>
<dbReference type="Gene3D" id="3.30.1340.30">
    <property type="match status" value="3"/>
</dbReference>
<accession>A0ABS1KNX5</accession>
<dbReference type="Proteomes" id="UP000613030">
    <property type="component" value="Unassembled WGS sequence"/>
</dbReference>
<dbReference type="InterPro" id="IPR051686">
    <property type="entry name" value="Lipoprotein_DolP"/>
</dbReference>
<dbReference type="EMBL" id="JAERRB010000002">
    <property type="protein sequence ID" value="MBL0741035.1"/>
    <property type="molecule type" value="Genomic_DNA"/>
</dbReference>
<dbReference type="InterPro" id="IPR007055">
    <property type="entry name" value="BON_dom"/>
</dbReference>
<dbReference type="Pfam" id="PF04972">
    <property type="entry name" value="BON"/>
    <property type="match status" value="3"/>
</dbReference>